<proteinExistence type="predicted"/>
<comment type="caution">
    <text evidence="1">The sequence shown here is derived from an EMBL/GenBank/DDBJ whole genome shotgun (WGS) entry which is preliminary data.</text>
</comment>
<gene>
    <name evidence="1" type="ORF">Sjap_005091</name>
</gene>
<dbReference type="PANTHER" id="PTHR46148">
    <property type="entry name" value="CHROMO DOMAIN-CONTAINING PROTEIN"/>
    <property type="match status" value="1"/>
</dbReference>
<organism evidence="1 2">
    <name type="scientific">Stephania japonica</name>
    <dbReference type="NCBI Taxonomy" id="461633"/>
    <lineage>
        <taxon>Eukaryota</taxon>
        <taxon>Viridiplantae</taxon>
        <taxon>Streptophyta</taxon>
        <taxon>Embryophyta</taxon>
        <taxon>Tracheophyta</taxon>
        <taxon>Spermatophyta</taxon>
        <taxon>Magnoliopsida</taxon>
        <taxon>Ranunculales</taxon>
        <taxon>Menispermaceae</taxon>
        <taxon>Menispermoideae</taxon>
        <taxon>Cissampelideae</taxon>
        <taxon>Stephania</taxon>
    </lineage>
</organism>
<name>A0AAP0K4Y1_9MAGN</name>
<evidence type="ECO:0000313" key="1">
    <source>
        <dbReference type="EMBL" id="KAK9145188.1"/>
    </source>
</evidence>
<evidence type="ECO:0000313" key="2">
    <source>
        <dbReference type="Proteomes" id="UP001417504"/>
    </source>
</evidence>
<sequence length="79" mass="9905">MLRKAHNKHAPMINWEQVDLKEDVSYDEQTIQIMDRKVYQLRNNEISFVQVRWQFHGEQELTWEREDYMRENFPFLFDL</sequence>
<protein>
    <recommendedName>
        <fullName evidence="3">Chromo domain-containing protein</fullName>
    </recommendedName>
</protein>
<keyword evidence="2" id="KW-1185">Reference proteome</keyword>
<dbReference type="AlphaFoldDB" id="A0AAP0K4Y1"/>
<dbReference type="PANTHER" id="PTHR46148:SF60">
    <property type="entry name" value="CHROMO DOMAIN-CONTAINING PROTEIN"/>
    <property type="match status" value="1"/>
</dbReference>
<reference evidence="1 2" key="1">
    <citation type="submission" date="2024-01" db="EMBL/GenBank/DDBJ databases">
        <title>Genome assemblies of Stephania.</title>
        <authorList>
            <person name="Yang L."/>
        </authorList>
    </citation>
    <scope>NUCLEOTIDE SEQUENCE [LARGE SCALE GENOMIC DNA]</scope>
    <source>
        <strain evidence="1">QJT</strain>
        <tissue evidence="1">Leaf</tissue>
    </source>
</reference>
<evidence type="ECO:0008006" key="3">
    <source>
        <dbReference type="Google" id="ProtNLM"/>
    </source>
</evidence>
<dbReference type="Proteomes" id="UP001417504">
    <property type="component" value="Unassembled WGS sequence"/>
</dbReference>
<accession>A0AAP0K4Y1</accession>
<dbReference type="EMBL" id="JBBNAE010000002">
    <property type="protein sequence ID" value="KAK9145188.1"/>
    <property type="molecule type" value="Genomic_DNA"/>
</dbReference>